<dbReference type="HOGENOM" id="CLU_828824_0_0_7"/>
<organism evidence="5 6">
    <name type="scientific">Syntrophobacter fumaroxidans (strain DSM 10017 / MPOB)</name>
    <dbReference type="NCBI Taxonomy" id="335543"/>
    <lineage>
        <taxon>Bacteria</taxon>
        <taxon>Pseudomonadati</taxon>
        <taxon>Thermodesulfobacteriota</taxon>
        <taxon>Syntrophobacteria</taxon>
        <taxon>Syntrophobacterales</taxon>
        <taxon>Syntrophobacteraceae</taxon>
        <taxon>Syntrophobacter</taxon>
    </lineage>
</organism>
<dbReference type="OrthoDB" id="9787732at2"/>
<evidence type="ECO:0000313" key="6">
    <source>
        <dbReference type="Proteomes" id="UP000001784"/>
    </source>
</evidence>
<evidence type="ECO:0000259" key="4">
    <source>
        <dbReference type="Pfam" id="PF25231"/>
    </source>
</evidence>
<dbReference type="AlphaFoldDB" id="A0LQI4"/>
<keyword evidence="6" id="KW-1185">Reference proteome</keyword>
<dbReference type="RefSeq" id="WP_011700799.1">
    <property type="nucleotide sequence ID" value="NC_008554.1"/>
</dbReference>
<evidence type="ECO:0000313" key="5">
    <source>
        <dbReference type="EMBL" id="ABK19686.1"/>
    </source>
</evidence>
<evidence type="ECO:0000259" key="3">
    <source>
        <dbReference type="Pfam" id="PF13717"/>
    </source>
</evidence>
<dbReference type="InterPro" id="IPR011723">
    <property type="entry name" value="Znf/thioredoxin_put"/>
</dbReference>
<dbReference type="InterPro" id="IPR010380">
    <property type="entry name" value="DUF975"/>
</dbReference>
<feature type="transmembrane region" description="Helical" evidence="2">
    <location>
        <begin position="210"/>
        <end position="231"/>
    </location>
</feature>
<dbReference type="InParanoid" id="A0LQI4"/>
<dbReference type="KEGG" id="sfu:Sfum_4020"/>
<name>A0LQI4_SYNFM</name>
<dbReference type="PANTHER" id="PTHR40076:SF1">
    <property type="entry name" value="MEMBRANE PROTEIN"/>
    <property type="match status" value="1"/>
</dbReference>
<accession>A0LQI4</accession>
<dbReference type="EMBL" id="CP000478">
    <property type="protein sequence ID" value="ABK19686.1"/>
    <property type="molecule type" value="Genomic_DNA"/>
</dbReference>
<feature type="region of interest" description="Disordered" evidence="1">
    <location>
        <begin position="76"/>
        <end position="113"/>
    </location>
</feature>
<keyword evidence="2" id="KW-1133">Transmembrane helix</keyword>
<protein>
    <submittedName>
        <fullName evidence="5">Uncharacterized protein</fullName>
    </submittedName>
</protein>
<dbReference type="Pfam" id="PF13717">
    <property type="entry name" value="Zn_ribbon_4"/>
    <property type="match status" value="1"/>
</dbReference>
<feature type="transmembrane region" description="Helical" evidence="2">
    <location>
        <begin position="172"/>
        <end position="198"/>
    </location>
</feature>
<feature type="transmembrane region" description="Helical" evidence="2">
    <location>
        <begin position="237"/>
        <end position="257"/>
    </location>
</feature>
<keyword evidence="2" id="KW-0472">Membrane</keyword>
<dbReference type="PANTHER" id="PTHR40076">
    <property type="entry name" value="MEMBRANE PROTEIN-RELATED"/>
    <property type="match status" value="1"/>
</dbReference>
<feature type="domain" description="Zinc finger/thioredoxin putative" evidence="3">
    <location>
        <begin position="1"/>
        <end position="35"/>
    </location>
</feature>
<feature type="domain" description="DUF7847" evidence="4">
    <location>
        <begin position="173"/>
        <end position="309"/>
    </location>
</feature>
<gene>
    <name evidence="5" type="ordered locus">Sfum_4020</name>
</gene>
<dbReference type="Pfam" id="PF25231">
    <property type="entry name" value="DUF7847"/>
    <property type="match status" value="1"/>
</dbReference>
<sequence length="335" mass="35769">MIVRCPQCNREYNVDERLLSPKGAMGKCKPCGIRFKIEPPGGSEQEVTCPKCGFKQVGGTECRTCGAMFDKLTTESASEPAPGAGSFTASERKPGESFGAPPPLRPLTPQAPQLRSAAGAGGSEFVIGEAISFGWQTVKANMGFFVLLTLATIVIEMIPGIFQGIIAGNSILLILIFWVISMVVQGIVTMGYVSICLAFADGRKAGFEQLFSCTPLVLSYVIATIICSLAVGIGFMLLIVPGVIFIIKLMFYTFAIVDKNMGPIESLSASWNMTRDVKMDLLLLLLLLLVINIIGAIPLGLGLLITVPVSSLACSYVYRRLQRRIEGPAAAGFAA</sequence>
<dbReference type="Proteomes" id="UP000001784">
    <property type="component" value="Chromosome"/>
</dbReference>
<dbReference type="eggNOG" id="COG5523">
    <property type="taxonomic scope" value="Bacteria"/>
</dbReference>
<evidence type="ECO:0000256" key="1">
    <source>
        <dbReference type="SAM" id="MobiDB-lite"/>
    </source>
</evidence>
<feature type="transmembrane region" description="Helical" evidence="2">
    <location>
        <begin position="144"/>
        <end position="166"/>
    </location>
</feature>
<keyword evidence="2" id="KW-0812">Transmembrane</keyword>
<dbReference type="InterPro" id="IPR057169">
    <property type="entry name" value="DUF7847"/>
</dbReference>
<feature type="transmembrane region" description="Helical" evidence="2">
    <location>
        <begin position="277"/>
        <end position="295"/>
    </location>
</feature>
<proteinExistence type="predicted"/>
<dbReference type="NCBIfam" id="TIGR02098">
    <property type="entry name" value="MJ0042_CXXC"/>
    <property type="match status" value="1"/>
</dbReference>
<evidence type="ECO:0000256" key="2">
    <source>
        <dbReference type="SAM" id="Phobius"/>
    </source>
</evidence>
<reference evidence="5 6" key="1">
    <citation type="submission" date="2006-10" db="EMBL/GenBank/DDBJ databases">
        <title>Complete sequence of Syntrophobacter fumaroxidans MPOB.</title>
        <authorList>
            <consortium name="US DOE Joint Genome Institute"/>
            <person name="Copeland A."/>
            <person name="Lucas S."/>
            <person name="Lapidus A."/>
            <person name="Barry K."/>
            <person name="Detter J.C."/>
            <person name="Glavina del Rio T."/>
            <person name="Hammon N."/>
            <person name="Israni S."/>
            <person name="Pitluck S."/>
            <person name="Goltsman E.G."/>
            <person name="Martinez M."/>
            <person name="Schmutz J."/>
            <person name="Larimer F."/>
            <person name="Land M."/>
            <person name="Hauser L."/>
            <person name="Kyrpides N."/>
            <person name="Kim E."/>
            <person name="Boone D.R."/>
            <person name="Brockman F."/>
            <person name="Culley D."/>
            <person name="Ferry J."/>
            <person name="Gunsalus R."/>
            <person name="McInerney M.J."/>
            <person name="Morrison M."/>
            <person name="Plugge C."/>
            <person name="Rohlin L."/>
            <person name="Scholten J."/>
            <person name="Sieber J."/>
            <person name="Stams A.J.M."/>
            <person name="Worm P."/>
            <person name="Henstra A.M."/>
            <person name="Richardson P."/>
        </authorList>
    </citation>
    <scope>NUCLEOTIDE SEQUENCE [LARGE SCALE GENOMIC DNA]</scope>
    <source>
        <strain evidence="6">DSM 10017 / MPOB</strain>
    </source>
</reference>